<gene>
    <name evidence="1" type="ORF">M413DRAFT_444834</name>
</gene>
<proteinExistence type="predicted"/>
<dbReference type="OrthoDB" id="3266192at2759"/>
<dbReference type="Proteomes" id="UP000053424">
    <property type="component" value="Unassembled WGS sequence"/>
</dbReference>
<dbReference type="HOGENOM" id="CLU_1643897_0_0_1"/>
<sequence>MQVFIGTYLHDVLGNRDTTSKHVLRKVGCGCVDCNPLDAFILDPKSSTITFRVNQKWRKHLQSRLEGRAGDLCTFQTVHSGSPLGLEVKKRLEVLHAVSWSARQKSAKELLELIGTDADIARVMGAQYVQVTRALSGVEPLAQPPFQCLLKHRVVQTLKQR</sequence>
<reference evidence="1 2" key="1">
    <citation type="submission" date="2014-04" db="EMBL/GenBank/DDBJ databases">
        <authorList>
            <consortium name="DOE Joint Genome Institute"/>
            <person name="Kuo A."/>
            <person name="Gay G."/>
            <person name="Dore J."/>
            <person name="Kohler A."/>
            <person name="Nagy L.G."/>
            <person name="Floudas D."/>
            <person name="Copeland A."/>
            <person name="Barry K.W."/>
            <person name="Cichocki N."/>
            <person name="Veneault-Fourrey C."/>
            <person name="LaButti K."/>
            <person name="Lindquist E.A."/>
            <person name="Lipzen A."/>
            <person name="Lundell T."/>
            <person name="Morin E."/>
            <person name="Murat C."/>
            <person name="Sun H."/>
            <person name="Tunlid A."/>
            <person name="Henrissat B."/>
            <person name="Grigoriev I.V."/>
            <person name="Hibbett D.S."/>
            <person name="Martin F."/>
            <person name="Nordberg H.P."/>
            <person name="Cantor M.N."/>
            <person name="Hua S.X."/>
        </authorList>
    </citation>
    <scope>NUCLEOTIDE SEQUENCE [LARGE SCALE GENOMIC DNA]</scope>
    <source>
        <strain evidence="2">h7</strain>
    </source>
</reference>
<name>A0A0C3C0K1_HEBCY</name>
<reference evidence="2" key="2">
    <citation type="submission" date="2015-01" db="EMBL/GenBank/DDBJ databases">
        <title>Evolutionary Origins and Diversification of the Mycorrhizal Mutualists.</title>
        <authorList>
            <consortium name="DOE Joint Genome Institute"/>
            <consortium name="Mycorrhizal Genomics Consortium"/>
            <person name="Kohler A."/>
            <person name="Kuo A."/>
            <person name="Nagy L.G."/>
            <person name="Floudas D."/>
            <person name="Copeland A."/>
            <person name="Barry K.W."/>
            <person name="Cichocki N."/>
            <person name="Veneault-Fourrey C."/>
            <person name="LaButti K."/>
            <person name="Lindquist E.A."/>
            <person name="Lipzen A."/>
            <person name="Lundell T."/>
            <person name="Morin E."/>
            <person name="Murat C."/>
            <person name="Riley R."/>
            <person name="Ohm R."/>
            <person name="Sun H."/>
            <person name="Tunlid A."/>
            <person name="Henrissat B."/>
            <person name="Grigoriev I.V."/>
            <person name="Hibbett D.S."/>
            <person name="Martin F."/>
        </authorList>
    </citation>
    <scope>NUCLEOTIDE SEQUENCE [LARGE SCALE GENOMIC DNA]</scope>
    <source>
        <strain evidence="2">h7</strain>
    </source>
</reference>
<organism evidence="1 2">
    <name type="scientific">Hebeloma cylindrosporum</name>
    <dbReference type="NCBI Taxonomy" id="76867"/>
    <lineage>
        <taxon>Eukaryota</taxon>
        <taxon>Fungi</taxon>
        <taxon>Dikarya</taxon>
        <taxon>Basidiomycota</taxon>
        <taxon>Agaricomycotina</taxon>
        <taxon>Agaricomycetes</taxon>
        <taxon>Agaricomycetidae</taxon>
        <taxon>Agaricales</taxon>
        <taxon>Agaricineae</taxon>
        <taxon>Hymenogastraceae</taxon>
        <taxon>Hebeloma</taxon>
    </lineage>
</organism>
<dbReference type="EMBL" id="KN831778">
    <property type="protein sequence ID" value="KIM42415.1"/>
    <property type="molecule type" value="Genomic_DNA"/>
</dbReference>
<dbReference type="AlphaFoldDB" id="A0A0C3C0K1"/>
<protein>
    <submittedName>
        <fullName evidence="1">Uncharacterized protein</fullName>
    </submittedName>
</protein>
<keyword evidence="2" id="KW-1185">Reference proteome</keyword>
<evidence type="ECO:0000313" key="2">
    <source>
        <dbReference type="Proteomes" id="UP000053424"/>
    </source>
</evidence>
<accession>A0A0C3C0K1</accession>
<evidence type="ECO:0000313" key="1">
    <source>
        <dbReference type="EMBL" id="KIM42415.1"/>
    </source>
</evidence>